<dbReference type="STRING" id="1229276.DI53_3137"/>
<comment type="caution">
    <text evidence="1">The sequence shown here is derived from an EMBL/GenBank/DDBJ whole genome shotgun (WGS) entry which is preliminary data.</text>
</comment>
<dbReference type="EMBL" id="JJMU01000059">
    <property type="protein sequence ID" value="KGE13113.1"/>
    <property type="molecule type" value="Genomic_DNA"/>
</dbReference>
<protein>
    <recommendedName>
        <fullName evidence="3">Lipoprotein</fullName>
    </recommendedName>
</protein>
<evidence type="ECO:0000313" key="2">
    <source>
        <dbReference type="Proteomes" id="UP000031802"/>
    </source>
</evidence>
<name>A0A0B8T2L9_9SPHI</name>
<evidence type="ECO:0008006" key="3">
    <source>
        <dbReference type="Google" id="ProtNLM"/>
    </source>
</evidence>
<accession>A0A0B8T2L9</accession>
<dbReference type="PATRIC" id="fig|1229276.3.peg.3242"/>
<reference evidence="2" key="1">
    <citation type="submission" date="2014-04" db="EMBL/GenBank/DDBJ databases">
        <title>Whole-Genome optical mapping and complete genome sequence of Sphingobacterium deserti sp. nov., a new spaces isolated from desert in the west of China.</title>
        <authorList>
            <person name="Teng C."/>
            <person name="Zhou Z."/>
            <person name="Li X."/>
            <person name="Chen M."/>
            <person name="Lin M."/>
            <person name="Wang L."/>
            <person name="Su S."/>
            <person name="Zhang C."/>
            <person name="Zhang W."/>
        </authorList>
    </citation>
    <scope>NUCLEOTIDE SEQUENCE [LARGE SCALE GENOMIC DNA]</scope>
    <source>
        <strain evidence="2">ACCC05744</strain>
    </source>
</reference>
<gene>
    <name evidence="1" type="ORF">DI53_3137</name>
</gene>
<sequence length="193" mass="21681">MSKEKIIDSVIAILTVIVLAGCSKPGDGRDPEPKPTLPAENIITLGLGDNRVVAFYSSAKNEINKTTLDTADIKSHFGNRVQAFVPVKMVINNDSLTITKPFDVMEKYEALWRENILFYRSSQASEWKAFGLTKNDESYMLNTQYYLIKSSNDIMKSTIIGQNYAETSDLNEIMEEGDVCIQLKINSTFYEAD</sequence>
<dbReference type="AlphaFoldDB" id="A0A0B8T2L9"/>
<reference evidence="1 2" key="2">
    <citation type="journal article" date="2015" name="PLoS ONE">
        <title>Whole-Genome Optical Mapping and Finished Genome Sequence of Sphingobacterium deserti sp. nov., a New Species Isolated from the Western Desert of China.</title>
        <authorList>
            <person name="Teng C."/>
            <person name="Zhou Z."/>
            <person name="Molnar I."/>
            <person name="Li X."/>
            <person name="Tang R."/>
            <person name="Chen M."/>
            <person name="Wang L."/>
            <person name="Su S."/>
            <person name="Zhang W."/>
            <person name="Lin M."/>
        </authorList>
    </citation>
    <scope>NUCLEOTIDE SEQUENCE [LARGE SCALE GENOMIC DNA]</scope>
    <source>
        <strain evidence="2">ACCC05744</strain>
    </source>
</reference>
<dbReference type="Proteomes" id="UP000031802">
    <property type="component" value="Unassembled WGS sequence"/>
</dbReference>
<dbReference type="RefSeq" id="WP_037501659.1">
    <property type="nucleotide sequence ID" value="NZ_JJMU01000059.1"/>
</dbReference>
<dbReference type="OrthoDB" id="713508at2"/>
<keyword evidence="2" id="KW-1185">Reference proteome</keyword>
<dbReference type="PROSITE" id="PS51257">
    <property type="entry name" value="PROKAR_LIPOPROTEIN"/>
    <property type="match status" value="1"/>
</dbReference>
<evidence type="ECO:0000313" key="1">
    <source>
        <dbReference type="EMBL" id="KGE13113.1"/>
    </source>
</evidence>
<organism evidence="1 2">
    <name type="scientific">Sphingobacterium deserti</name>
    <dbReference type="NCBI Taxonomy" id="1229276"/>
    <lineage>
        <taxon>Bacteria</taxon>
        <taxon>Pseudomonadati</taxon>
        <taxon>Bacteroidota</taxon>
        <taxon>Sphingobacteriia</taxon>
        <taxon>Sphingobacteriales</taxon>
        <taxon>Sphingobacteriaceae</taxon>
        <taxon>Sphingobacterium</taxon>
    </lineage>
</organism>
<proteinExistence type="predicted"/>